<gene>
    <name evidence="1" type="ORF">CEV31_2673</name>
</gene>
<name>A0A256FLZ1_9HYPH</name>
<protein>
    <submittedName>
        <fullName evidence="1">Uncharacterized protein</fullName>
    </submittedName>
</protein>
<reference evidence="1 2" key="1">
    <citation type="submission" date="2017-07" db="EMBL/GenBank/DDBJ databases">
        <title>Phylogenetic study on the rhizospheric bacterium Ochrobactrum sp. A44.</title>
        <authorList>
            <person name="Krzyzanowska D.M."/>
            <person name="Ossowicki A."/>
            <person name="Rajewska M."/>
            <person name="Maciag T."/>
            <person name="Kaczynski Z."/>
            <person name="Czerwicka M."/>
            <person name="Jafra S."/>
        </authorList>
    </citation>
    <scope>NUCLEOTIDE SEQUENCE [LARGE SCALE GENOMIC DNA]</scope>
    <source>
        <strain evidence="1 2">DSM 7216</strain>
    </source>
</reference>
<sequence length="43" mass="5003">MKLYATQNVSLNIKNINFSKNYQILKNEPTTISFCFAEIIMFA</sequence>
<evidence type="ECO:0000313" key="2">
    <source>
        <dbReference type="Proteomes" id="UP000215590"/>
    </source>
</evidence>
<dbReference type="EMBL" id="NNRJ01000049">
    <property type="protein sequence ID" value="OYR15839.1"/>
    <property type="molecule type" value="Genomic_DNA"/>
</dbReference>
<dbReference type="AlphaFoldDB" id="A0A256FLZ1"/>
<proteinExistence type="predicted"/>
<keyword evidence="2" id="KW-1185">Reference proteome</keyword>
<dbReference type="Proteomes" id="UP000215590">
    <property type="component" value="Unassembled WGS sequence"/>
</dbReference>
<comment type="caution">
    <text evidence="1">The sequence shown here is derived from an EMBL/GenBank/DDBJ whole genome shotgun (WGS) entry which is preliminary data.</text>
</comment>
<organism evidence="1 2">
    <name type="scientific">Brucella thiophenivorans</name>
    <dbReference type="NCBI Taxonomy" id="571255"/>
    <lineage>
        <taxon>Bacteria</taxon>
        <taxon>Pseudomonadati</taxon>
        <taxon>Pseudomonadota</taxon>
        <taxon>Alphaproteobacteria</taxon>
        <taxon>Hyphomicrobiales</taxon>
        <taxon>Brucellaceae</taxon>
        <taxon>Brucella/Ochrobactrum group</taxon>
        <taxon>Brucella</taxon>
    </lineage>
</organism>
<accession>A0A256FLZ1</accession>
<evidence type="ECO:0000313" key="1">
    <source>
        <dbReference type="EMBL" id="OYR15839.1"/>
    </source>
</evidence>